<protein>
    <submittedName>
        <fullName evidence="1">Uncharacterized protein</fullName>
    </submittedName>
</protein>
<dbReference type="Proteomes" id="UP000630353">
    <property type="component" value="Unassembled WGS sequence"/>
</dbReference>
<sequence>MPRRLLLAAEIIADVVQTSSEQERTRLLAAADNLRSLADEIGERSGLELNYSPQMERLRPAIRRLAAAFDPEIESGADRMI</sequence>
<comment type="caution">
    <text evidence="1">The sequence shown here is derived from an EMBL/GenBank/DDBJ whole genome shotgun (WGS) entry which is preliminary data.</text>
</comment>
<evidence type="ECO:0000313" key="2">
    <source>
        <dbReference type="Proteomes" id="UP000630353"/>
    </source>
</evidence>
<name>A0A918XQC4_9PROT</name>
<dbReference type="RefSeq" id="WP_189987737.1">
    <property type="nucleotide sequence ID" value="NZ_BMZS01000002.1"/>
</dbReference>
<gene>
    <name evidence="1" type="ORF">GCM10017083_09000</name>
</gene>
<organism evidence="1 2">
    <name type="scientific">Thalassobaculum fulvum</name>
    <dbReference type="NCBI Taxonomy" id="1633335"/>
    <lineage>
        <taxon>Bacteria</taxon>
        <taxon>Pseudomonadati</taxon>
        <taxon>Pseudomonadota</taxon>
        <taxon>Alphaproteobacteria</taxon>
        <taxon>Rhodospirillales</taxon>
        <taxon>Thalassobaculaceae</taxon>
        <taxon>Thalassobaculum</taxon>
    </lineage>
</organism>
<proteinExistence type="predicted"/>
<reference evidence="1" key="1">
    <citation type="journal article" date="2014" name="Int. J. Syst. Evol. Microbiol.">
        <title>Complete genome sequence of Corynebacterium casei LMG S-19264T (=DSM 44701T), isolated from a smear-ripened cheese.</title>
        <authorList>
            <consortium name="US DOE Joint Genome Institute (JGI-PGF)"/>
            <person name="Walter F."/>
            <person name="Albersmeier A."/>
            <person name="Kalinowski J."/>
            <person name="Ruckert C."/>
        </authorList>
    </citation>
    <scope>NUCLEOTIDE SEQUENCE</scope>
    <source>
        <strain evidence="1">KCTC 42651</strain>
    </source>
</reference>
<keyword evidence="2" id="KW-1185">Reference proteome</keyword>
<accession>A0A918XQC4</accession>
<dbReference type="AlphaFoldDB" id="A0A918XQC4"/>
<evidence type="ECO:0000313" key="1">
    <source>
        <dbReference type="EMBL" id="GHD43201.1"/>
    </source>
</evidence>
<reference evidence="1" key="2">
    <citation type="submission" date="2020-09" db="EMBL/GenBank/DDBJ databases">
        <authorList>
            <person name="Sun Q."/>
            <person name="Kim S."/>
        </authorList>
    </citation>
    <scope>NUCLEOTIDE SEQUENCE</scope>
    <source>
        <strain evidence="1">KCTC 42651</strain>
    </source>
</reference>
<dbReference type="EMBL" id="BMZS01000002">
    <property type="protein sequence ID" value="GHD43201.1"/>
    <property type="molecule type" value="Genomic_DNA"/>
</dbReference>